<keyword evidence="6 8" id="KW-0539">Nucleus</keyword>
<dbReference type="GO" id="GO:0016592">
    <property type="term" value="C:mediator complex"/>
    <property type="evidence" value="ECO:0007669"/>
    <property type="project" value="InterPro"/>
</dbReference>
<feature type="region of interest" description="Disordered" evidence="9">
    <location>
        <begin position="69"/>
        <end position="106"/>
    </location>
</feature>
<dbReference type="GO" id="GO:0070847">
    <property type="term" value="C:core mediator complex"/>
    <property type="evidence" value="ECO:0007669"/>
    <property type="project" value="TreeGrafter"/>
</dbReference>
<evidence type="ECO:0000313" key="10">
    <source>
        <dbReference type="EMBL" id="KIL68026.1"/>
    </source>
</evidence>
<reference evidence="10 11" key="1">
    <citation type="submission" date="2014-04" db="EMBL/GenBank/DDBJ databases">
        <title>Evolutionary Origins and Diversification of the Mycorrhizal Mutualists.</title>
        <authorList>
            <consortium name="DOE Joint Genome Institute"/>
            <consortium name="Mycorrhizal Genomics Consortium"/>
            <person name="Kohler A."/>
            <person name="Kuo A."/>
            <person name="Nagy L.G."/>
            <person name="Floudas D."/>
            <person name="Copeland A."/>
            <person name="Barry K.W."/>
            <person name="Cichocki N."/>
            <person name="Veneault-Fourrey C."/>
            <person name="LaButti K."/>
            <person name="Lindquist E.A."/>
            <person name="Lipzen A."/>
            <person name="Lundell T."/>
            <person name="Morin E."/>
            <person name="Murat C."/>
            <person name="Riley R."/>
            <person name="Ohm R."/>
            <person name="Sun H."/>
            <person name="Tunlid A."/>
            <person name="Henrissat B."/>
            <person name="Grigoriev I.V."/>
            <person name="Hibbett D.S."/>
            <person name="Martin F."/>
        </authorList>
    </citation>
    <scope>NUCLEOTIDE SEQUENCE [LARGE SCALE GENOMIC DNA]</scope>
    <source>
        <strain evidence="10 11">Koide BX008</strain>
    </source>
</reference>
<evidence type="ECO:0000256" key="6">
    <source>
        <dbReference type="ARBA" id="ARBA00023242"/>
    </source>
</evidence>
<keyword evidence="11" id="KW-1185">Reference proteome</keyword>
<evidence type="ECO:0000256" key="3">
    <source>
        <dbReference type="ARBA" id="ARBA00019610"/>
    </source>
</evidence>
<gene>
    <name evidence="8" type="primary">MED17</name>
    <name evidence="10" type="ORF">M378DRAFT_196555</name>
</gene>
<keyword evidence="8" id="KW-0010">Activator</keyword>
<dbReference type="GO" id="GO:0006357">
    <property type="term" value="P:regulation of transcription by RNA polymerase II"/>
    <property type="evidence" value="ECO:0007669"/>
    <property type="project" value="InterPro"/>
</dbReference>
<evidence type="ECO:0000256" key="1">
    <source>
        <dbReference type="ARBA" id="ARBA00004123"/>
    </source>
</evidence>
<dbReference type="AlphaFoldDB" id="A0A0C2XF47"/>
<dbReference type="InterPro" id="IPR019313">
    <property type="entry name" value="Mediator_Med17"/>
</dbReference>
<evidence type="ECO:0000256" key="2">
    <source>
        <dbReference type="ARBA" id="ARBA00005635"/>
    </source>
</evidence>
<dbReference type="Pfam" id="PF10156">
    <property type="entry name" value="Med17"/>
    <property type="match status" value="1"/>
</dbReference>
<protein>
    <recommendedName>
        <fullName evidence="3 8">Mediator of RNA polymerase II transcription subunit 17</fullName>
    </recommendedName>
    <alternativeName>
        <fullName evidence="7 8">Mediator complex subunit 17</fullName>
    </alternativeName>
</protein>
<dbReference type="OrthoDB" id="10251234at2759"/>
<proteinExistence type="inferred from homology"/>
<organism evidence="10 11">
    <name type="scientific">Amanita muscaria (strain Koide BX008)</name>
    <dbReference type="NCBI Taxonomy" id="946122"/>
    <lineage>
        <taxon>Eukaryota</taxon>
        <taxon>Fungi</taxon>
        <taxon>Dikarya</taxon>
        <taxon>Basidiomycota</taxon>
        <taxon>Agaricomycotina</taxon>
        <taxon>Agaricomycetes</taxon>
        <taxon>Agaricomycetidae</taxon>
        <taxon>Agaricales</taxon>
        <taxon>Pluteineae</taxon>
        <taxon>Amanitaceae</taxon>
        <taxon>Amanita</taxon>
    </lineage>
</organism>
<evidence type="ECO:0000256" key="9">
    <source>
        <dbReference type="SAM" id="MobiDB-lite"/>
    </source>
</evidence>
<comment type="function">
    <text evidence="8">Component of the Mediator complex, a coactivator involved in the regulated transcription of nearly all RNA polymerase II-dependent genes. Mediator functions as a bridge to convey information from gene-specific regulatory proteins to the basal RNA polymerase II transcription machinery. Mediator is recruited to promoters by direct interactions with regulatory proteins and serves as a scaffold for the assembly of a functional preinitiation complex with RNA polymerase II and the general transcription factors.</text>
</comment>
<evidence type="ECO:0000313" key="11">
    <source>
        <dbReference type="Proteomes" id="UP000054549"/>
    </source>
</evidence>
<dbReference type="InParanoid" id="A0A0C2XF47"/>
<dbReference type="Proteomes" id="UP000054549">
    <property type="component" value="Unassembled WGS sequence"/>
</dbReference>
<dbReference type="EMBL" id="KN818229">
    <property type="protein sequence ID" value="KIL68026.1"/>
    <property type="molecule type" value="Genomic_DNA"/>
</dbReference>
<accession>A0A0C2XF47</accession>
<dbReference type="PANTHER" id="PTHR13114:SF7">
    <property type="entry name" value="MEDIATOR OF RNA POLYMERASE II TRANSCRIPTION SUBUNIT 17"/>
    <property type="match status" value="1"/>
</dbReference>
<name>A0A0C2XF47_AMAMK</name>
<dbReference type="PANTHER" id="PTHR13114">
    <property type="entry name" value="MEDIATOR OF RNA POLYMERASE II TRANSCRIPTION SUBUNIT 17"/>
    <property type="match status" value="1"/>
</dbReference>
<evidence type="ECO:0000256" key="4">
    <source>
        <dbReference type="ARBA" id="ARBA00023015"/>
    </source>
</evidence>
<keyword evidence="5 8" id="KW-0804">Transcription</keyword>
<dbReference type="HOGENOM" id="CLU_011785_0_0_1"/>
<dbReference type="STRING" id="946122.A0A0C2XF47"/>
<comment type="subunit">
    <text evidence="8">Component of the Mediator complex.</text>
</comment>
<comment type="subcellular location">
    <subcellularLocation>
        <location evidence="1 8">Nucleus</location>
    </subcellularLocation>
</comment>
<evidence type="ECO:0000256" key="8">
    <source>
        <dbReference type="RuleBase" id="RU364140"/>
    </source>
</evidence>
<dbReference type="GO" id="GO:0003712">
    <property type="term" value="F:transcription coregulator activity"/>
    <property type="evidence" value="ECO:0007669"/>
    <property type="project" value="InterPro"/>
</dbReference>
<evidence type="ECO:0000256" key="7">
    <source>
        <dbReference type="ARBA" id="ARBA00032014"/>
    </source>
</evidence>
<keyword evidence="4 8" id="KW-0805">Transcription regulation</keyword>
<sequence>MDDPAWKKLKLSLERPYKDDNGASIPDLYDITPDGQHLYEPKESLTKQLGQKLRRVFLERGVDFFEKGRVRSSSKTDTQVMEDVNPPGLEEHLQEGSTDKSGSSTMTTEDLLKMRMDILPHLQCAITERDSITLGEMSHARDLLSSLLATKPPSHNRILPAAEVAPPSSHISATVVNKPPPILSVQTFNAQLSIGGKDEALRKAADIFKAAAGNMESARQQGEKYWLDALKIRRGNWRLVPAPLPFASSIAKGADKTAKDFLIVYGLEESPPFYRRQAIAHIATTADDADHLVFPHRQRTRLRVSIKSSDGGHFHYQSPSTCEPLDETDLGRGLQVAQQEIVEQETFSLLVKEAASLPTASVRVSERAMFIDAAPGLELQIELVNPETIATAMEADPNSTSNTCHLIYHGLQILLLRQHSFLKTQRLGSIREFPGTSQVPPILQPIIDLLQYQVFCKRLKVELDKVIMSLMSVGIVSALRFTPVGESGRDLLECIDKGGKRLMSGEALLRIDDQYGIRLTFEAPSSLTAHLSQATIAITSLPQLSQLLMDEVERCLLQRICDTGKNLSESVGGTWFVDLDKSIGRWDGCALNFGIQYGDDHTIDCIAFRLDEVTGGHGRTQMYATDGNQIPLLEWVAGTIQAACEKRL</sequence>
<comment type="similarity">
    <text evidence="2 8">Belongs to the Mediator complex subunit 17 family.</text>
</comment>
<feature type="compositionally biased region" description="Basic and acidic residues" evidence="9">
    <location>
        <begin position="89"/>
        <end position="98"/>
    </location>
</feature>
<evidence type="ECO:0000256" key="5">
    <source>
        <dbReference type="ARBA" id="ARBA00023163"/>
    </source>
</evidence>